<accession>A0A0U9HRZ8</accession>
<dbReference type="Proteomes" id="UP000062160">
    <property type="component" value="Unassembled WGS sequence"/>
</dbReference>
<keyword evidence="2 8" id="KW-0436">Ligase</keyword>
<dbReference type="PANTHER" id="PTHR11895:SF151">
    <property type="entry name" value="GLUTAMYL-TRNA(GLN) AMIDOTRANSFERASE SUBUNIT A"/>
    <property type="match status" value="1"/>
</dbReference>
<keyword evidence="3 8" id="KW-0547">Nucleotide-binding</keyword>
<dbReference type="GO" id="GO:0030956">
    <property type="term" value="C:glutamyl-tRNA(Gln) amidotransferase complex"/>
    <property type="evidence" value="ECO:0007669"/>
    <property type="project" value="InterPro"/>
</dbReference>
<dbReference type="RefSeq" id="WP_114272615.1">
    <property type="nucleotide sequence ID" value="NZ_DF977003.1"/>
</dbReference>
<evidence type="ECO:0000256" key="5">
    <source>
        <dbReference type="ARBA" id="ARBA00022917"/>
    </source>
</evidence>
<organism evidence="10">
    <name type="scientific">Tepidanaerobacter syntrophicus</name>
    <dbReference type="NCBI Taxonomy" id="224999"/>
    <lineage>
        <taxon>Bacteria</taxon>
        <taxon>Bacillati</taxon>
        <taxon>Bacillota</taxon>
        <taxon>Clostridia</taxon>
        <taxon>Thermosediminibacterales</taxon>
        <taxon>Tepidanaerobacteraceae</taxon>
        <taxon>Tepidanaerobacter</taxon>
    </lineage>
</organism>
<protein>
    <recommendedName>
        <fullName evidence="8">Glutamyl-tRNA(Gln) amidotransferase subunit A</fullName>
        <shortName evidence="8">Glu-ADT subunit A</shortName>
        <ecNumber evidence="8">6.3.5.7</ecNumber>
    </recommendedName>
</protein>
<gene>
    <name evidence="8" type="primary">gatA</name>
    <name evidence="10" type="ORF">TSYNT_979</name>
</gene>
<evidence type="ECO:0000256" key="6">
    <source>
        <dbReference type="ARBA" id="ARBA00025295"/>
    </source>
</evidence>
<keyword evidence="4 8" id="KW-0067">ATP-binding</keyword>
<comment type="subunit">
    <text evidence="8">Heterotrimer of A, B and C subunits.</text>
</comment>
<dbReference type="OrthoDB" id="9811471at2"/>
<feature type="active site" description="Charge relay system" evidence="8">
    <location>
        <position position="151"/>
    </location>
</feature>
<evidence type="ECO:0000256" key="1">
    <source>
        <dbReference type="ARBA" id="ARBA00008069"/>
    </source>
</evidence>
<dbReference type="EMBL" id="DF977003">
    <property type="protein sequence ID" value="GAQ25831.1"/>
    <property type="molecule type" value="Genomic_DNA"/>
</dbReference>
<dbReference type="NCBIfam" id="TIGR00132">
    <property type="entry name" value="gatA"/>
    <property type="match status" value="1"/>
</dbReference>
<dbReference type="Gene3D" id="3.90.1300.10">
    <property type="entry name" value="Amidase signature (AS) domain"/>
    <property type="match status" value="1"/>
</dbReference>
<dbReference type="InterPro" id="IPR023631">
    <property type="entry name" value="Amidase_dom"/>
</dbReference>
<dbReference type="InterPro" id="IPR000120">
    <property type="entry name" value="Amidase"/>
</dbReference>
<evidence type="ECO:0000256" key="8">
    <source>
        <dbReference type="HAMAP-Rule" id="MF_00120"/>
    </source>
</evidence>
<dbReference type="GO" id="GO:0050567">
    <property type="term" value="F:glutaminyl-tRNA synthase (glutamine-hydrolyzing) activity"/>
    <property type="evidence" value="ECO:0007669"/>
    <property type="project" value="UniProtKB-UniRule"/>
</dbReference>
<comment type="function">
    <text evidence="6 8">Allows the formation of correctly charged Gln-tRNA(Gln) through the transamidation of misacylated Glu-tRNA(Gln) in organisms which lack glutaminyl-tRNA synthetase. The reaction takes place in the presence of glutamine and ATP through an activated gamma-phospho-Glu-tRNA(Gln).</text>
</comment>
<sequence>MKLHELTIKKANELLKKKEITAQELTEDILNRIDECESKIGAYVTIDKEGALKSAKSTDEKADFTDPLAGIPMSAKDNICTKNLKTTCCSRMLENFVPPYDATVISKLRERNAIILGKTNMDEFAIGSSTQTSFFHTTQNPWDLSRVPGGSSGGSAAAVASDECIYALGSDTGGSVRQPASYCGVVGLKPTYGRVSRFGVASLAATMDTIGPITKNVTDCAIVLSAIAGQDSFDPTSSDIPVDNYLQKLKNDVKGLKIGIPKELLYHEAVSKDVKDAVLNAIKVYEDLGCICEEISLKNAEYAMSAYLVTLAAEASSELGQYDGIRYGYRTSSDYQDLKDFYKKTRGEGFGFDVKWHIILGTYLSDEKYYDKYYLKAQKIRTIIKKDFDEAFKKYDFLITPTTPTTAFKIGESSDDPFKMHMNDLCVSIVNLAGLPAISLPCGFSKGLPVGLQIIGKAFDEAGILQVAYAFEQNNDYHTRRIKERMV</sequence>
<dbReference type="PANTHER" id="PTHR11895">
    <property type="entry name" value="TRANSAMIDASE"/>
    <property type="match status" value="1"/>
</dbReference>
<evidence type="ECO:0000259" key="9">
    <source>
        <dbReference type="Pfam" id="PF01425"/>
    </source>
</evidence>
<dbReference type="SUPFAM" id="SSF75304">
    <property type="entry name" value="Amidase signature (AS) enzymes"/>
    <property type="match status" value="1"/>
</dbReference>
<reference evidence="10" key="1">
    <citation type="journal article" date="2016" name="Genome Announc.">
        <title>Draft Genome Sequence of the Syntrophic Lactate-Degrading Bacterium Tepidanaerobacter syntrophicus JLT.</title>
        <authorList>
            <person name="Matsuura N."/>
            <person name="Ohashi A."/>
            <person name="Tourlousse D.M."/>
            <person name="Sekiguchi Y."/>
        </authorList>
    </citation>
    <scope>NUCLEOTIDE SEQUENCE [LARGE SCALE GENOMIC DNA]</scope>
    <source>
        <strain evidence="10">JL</strain>
    </source>
</reference>
<feature type="active site" description="Charge relay system" evidence="8">
    <location>
        <position position="76"/>
    </location>
</feature>
<dbReference type="GO" id="GO:0005524">
    <property type="term" value="F:ATP binding"/>
    <property type="evidence" value="ECO:0007669"/>
    <property type="project" value="UniProtKB-KW"/>
</dbReference>
<dbReference type="InterPro" id="IPR020556">
    <property type="entry name" value="Amidase_CS"/>
</dbReference>
<feature type="active site" description="Acyl-ester intermediate" evidence="8">
    <location>
        <position position="175"/>
    </location>
</feature>
<evidence type="ECO:0000256" key="3">
    <source>
        <dbReference type="ARBA" id="ARBA00022741"/>
    </source>
</evidence>
<dbReference type="HAMAP" id="MF_00120">
    <property type="entry name" value="GatA"/>
    <property type="match status" value="1"/>
</dbReference>
<evidence type="ECO:0000313" key="11">
    <source>
        <dbReference type="Proteomes" id="UP000062160"/>
    </source>
</evidence>
<evidence type="ECO:0000256" key="4">
    <source>
        <dbReference type="ARBA" id="ARBA00022840"/>
    </source>
</evidence>
<evidence type="ECO:0000313" key="10">
    <source>
        <dbReference type="EMBL" id="GAQ25831.1"/>
    </source>
</evidence>
<dbReference type="PROSITE" id="PS00571">
    <property type="entry name" value="AMIDASES"/>
    <property type="match status" value="1"/>
</dbReference>
<name>A0A0U9HRZ8_9FIRM</name>
<dbReference type="InterPro" id="IPR036928">
    <property type="entry name" value="AS_sf"/>
</dbReference>
<comment type="catalytic activity">
    <reaction evidence="7 8">
        <text>L-glutamyl-tRNA(Gln) + L-glutamine + ATP + H2O = L-glutaminyl-tRNA(Gln) + L-glutamate + ADP + phosphate + H(+)</text>
        <dbReference type="Rhea" id="RHEA:17521"/>
        <dbReference type="Rhea" id="RHEA-COMP:9681"/>
        <dbReference type="Rhea" id="RHEA-COMP:9684"/>
        <dbReference type="ChEBI" id="CHEBI:15377"/>
        <dbReference type="ChEBI" id="CHEBI:15378"/>
        <dbReference type="ChEBI" id="CHEBI:29985"/>
        <dbReference type="ChEBI" id="CHEBI:30616"/>
        <dbReference type="ChEBI" id="CHEBI:43474"/>
        <dbReference type="ChEBI" id="CHEBI:58359"/>
        <dbReference type="ChEBI" id="CHEBI:78520"/>
        <dbReference type="ChEBI" id="CHEBI:78521"/>
        <dbReference type="ChEBI" id="CHEBI:456216"/>
        <dbReference type="EC" id="6.3.5.7"/>
    </reaction>
</comment>
<dbReference type="STRING" id="224999.GCA_001485475_01867"/>
<keyword evidence="10" id="KW-0808">Transferase</keyword>
<dbReference type="AlphaFoldDB" id="A0A0U9HRZ8"/>
<dbReference type="GO" id="GO:0016740">
    <property type="term" value="F:transferase activity"/>
    <property type="evidence" value="ECO:0007669"/>
    <property type="project" value="UniProtKB-KW"/>
</dbReference>
<evidence type="ECO:0000256" key="2">
    <source>
        <dbReference type="ARBA" id="ARBA00022598"/>
    </source>
</evidence>
<dbReference type="InterPro" id="IPR004412">
    <property type="entry name" value="GatA"/>
</dbReference>
<feature type="domain" description="Amidase" evidence="9">
    <location>
        <begin position="24"/>
        <end position="465"/>
    </location>
</feature>
<keyword evidence="11" id="KW-1185">Reference proteome</keyword>
<dbReference type="GO" id="GO:0006412">
    <property type="term" value="P:translation"/>
    <property type="evidence" value="ECO:0007669"/>
    <property type="project" value="UniProtKB-UniRule"/>
</dbReference>
<dbReference type="Pfam" id="PF01425">
    <property type="entry name" value="Amidase"/>
    <property type="match status" value="1"/>
</dbReference>
<keyword evidence="5 8" id="KW-0648">Protein biosynthesis</keyword>
<dbReference type="EC" id="6.3.5.7" evidence="8"/>
<comment type="similarity">
    <text evidence="1 8">Belongs to the amidase family. GatA subfamily.</text>
</comment>
<evidence type="ECO:0000256" key="7">
    <source>
        <dbReference type="ARBA" id="ARBA00047407"/>
    </source>
</evidence>
<proteinExistence type="inferred from homology"/>